<gene>
    <name evidence="1" type="ordered locus">Mhar_2077</name>
</gene>
<dbReference type="EMBL" id="CP003117">
    <property type="protein sequence ID" value="AET65433.1"/>
    <property type="molecule type" value="Genomic_DNA"/>
</dbReference>
<evidence type="ECO:0000313" key="2">
    <source>
        <dbReference type="Proteomes" id="UP000005877"/>
    </source>
</evidence>
<proteinExistence type="predicted"/>
<dbReference type="Proteomes" id="UP000005877">
    <property type="component" value="Chromosome"/>
</dbReference>
<protein>
    <submittedName>
        <fullName evidence="1">Methionine adenosyltransferase</fullName>
    </submittedName>
</protein>
<dbReference type="Gene3D" id="3.30.300.280">
    <property type="entry name" value="S-adenosylmethionine synthetase, C-terminal domain"/>
    <property type="match status" value="1"/>
</dbReference>
<dbReference type="GO" id="GO:0016740">
    <property type="term" value="F:transferase activity"/>
    <property type="evidence" value="ECO:0007669"/>
    <property type="project" value="UniProtKB-KW"/>
</dbReference>
<keyword evidence="2" id="KW-1185">Reference proteome</keyword>
<dbReference type="HOGENOM" id="CLU_057642_0_0_2"/>
<dbReference type="STRING" id="1110509.Mhar_2077"/>
<keyword evidence="1" id="KW-0808">Transferase</keyword>
<dbReference type="AlphaFoldDB" id="G7WPS1"/>
<dbReference type="Gene3D" id="3.30.300.10">
    <property type="match status" value="1"/>
</dbReference>
<sequence length="366" mass="39568">MMIEFEKYRPLTFEVVERKGLGHPDTLADGISEAISMELSRSYLEEFGEILHHNVDKVLITAGRVEVEFGGGRVLEPPTVIVGGRATPPAGEDLEGLIARVASDHLKRSLANLLEHRIDARVRGGSPELVSLMRRGANDTSIGVGFAPLNPTEELVLELEERVRMVRGVGEDTKVMAVRIRDRLNLVVAAAIVSKFVSSMEEYREVKERVRETIATAADAEVAVNAADGGNNIFLTLTGSSIEMGDDGATGRGNRGSGLITPMRPMSIEAIAGKNPVNHVGKIYNVVAGRAAAEIAELDGVEEAYVTLVSRIGAPLTEPLLRAVEIRGDERPDGGAERRIEEIVDRHLQGIGDLVEDFVAGRLRVC</sequence>
<dbReference type="PANTHER" id="PTHR36697">
    <property type="entry name" value="S-ADENOSYLMETHIONINE SYNTHASE"/>
    <property type="match status" value="1"/>
</dbReference>
<evidence type="ECO:0000313" key="1">
    <source>
        <dbReference type="EMBL" id="AET65433.1"/>
    </source>
</evidence>
<dbReference type="PANTHER" id="PTHR36697:SF1">
    <property type="entry name" value="S-ADENOSYLMETHIONINE SYNTHASE"/>
    <property type="match status" value="1"/>
</dbReference>
<dbReference type="Pfam" id="PF01941">
    <property type="entry name" value="AdoMet_Synthase"/>
    <property type="match status" value="1"/>
</dbReference>
<dbReference type="InterPro" id="IPR027790">
    <property type="entry name" value="AdoMet_synthase_2_family"/>
</dbReference>
<name>G7WPS1_METH6</name>
<dbReference type="PATRIC" id="fig|1110509.7.peg.2308"/>
<organism evidence="1 2">
    <name type="scientific">Methanothrix harundinacea (strain 6Ac)</name>
    <name type="common">Methanosaeta harundinacea</name>
    <dbReference type="NCBI Taxonomy" id="1110509"/>
    <lineage>
        <taxon>Archaea</taxon>
        <taxon>Methanobacteriati</taxon>
        <taxon>Methanobacteriota</taxon>
        <taxon>Stenosarchaea group</taxon>
        <taxon>Methanomicrobia</taxon>
        <taxon>Methanotrichales</taxon>
        <taxon>Methanotrichaceae</taxon>
        <taxon>Methanothrix</taxon>
    </lineage>
</organism>
<dbReference type="KEGG" id="mhi:Mhar_2077"/>
<accession>G7WPS1</accession>
<dbReference type="InterPro" id="IPR042544">
    <property type="entry name" value="AdoMet_synthase_3"/>
</dbReference>
<reference evidence="1 2" key="1">
    <citation type="journal article" date="2012" name="PLoS ONE">
        <title>The genome characteristics and predicted function of methyl-group oxidation pathway in the obligate aceticlastic methanogens, Methanosaeta spp.</title>
        <authorList>
            <person name="Zhu J."/>
            <person name="Zheng H."/>
            <person name="Ai G."/>
            <person name="Zhang G."/>
            <person name="Liu D."/>
            <person name="Liu X."/>
            <person name="Dong X."/>
        </authorList>
    </citation>
    <scope>NUCLEOTIDE SEQUENCE [LARGE SCALE GENOMIC DNA]</scope>
    <source>
        <strain evidence="1 2">6Ac</strain>
    </source>
</reference>